<gene>
    <name evidence="6" type="ORF">CAPTEDRAFT_228059</name>
</gene>
<reference evidence="6 8" key="2">
    <citation type="journal article" date="2013" name="Nature">
        <title>Insights into bilaterian evolution from three spiralian genomes.</title>
        <authorList>
            <person name="Simakov O."/>
            <person name="Marletaz F."/>
            <person name="Cho S.J."/>
            <person name="Edsinger-Gonzales E."/>
            <person name="Havlak P."/>
            <person name="Hellsten U."/>
            <person name="Kuo D.H."/>
            <person name="Larsson T."/>
            <person name="Lv J."/>
            <person name="Arendt D."/>
            <person name="Savage R."/>
            <person name="Osoegawa K."/>
            <person name="de Jong P."/>
            <person name="Grimwood J."/>
            <person name="Chapman J.A."/>
            <person name="Shapiro H."/>
            <person name="Aerts A."/>
            <person name="Otillar R.P."/>
            <person name="Terry A.Y."/>
            <person name="Boore J.L."/>
            <person name="Grigoriev I.V."/>
            <person name="Lindberg D.R."/>
            <person name="Seaver E.C."/>
            <person name="Weisblat D.A."/>
            <person name="Putnam N.H."/>
            <person name="Rokhsar D.S."/>
        </authorList>
    </citation>
    <scope>NUCLEOTIDE SEQUENCE</scope>
    <source>
        <strain evidence="6 8">I ESC-2004</strain>
    </source>
</reference>
<dbReference type="InterPro" id="IPR018499">
    <property type="entry name" value="Tetraspanin/Peripherin"/>
</dbReference>
<reference evidence="8" key="1">
    <citation type="submission" date="2012-12" db="EMBL/GenBank/DDBJ databases">
        <authorList>
            <person name="Hellsten U."/>
            <person name="Grimwood J."/>
            <person name="Chapman J.A."/>
            <person name="Shapiro H."/>
            <person name="Aerts A."/>
            <person name="Otillar R.P."/>
            <person name="Terry A.Y."/>
            <person name="Boore J.L."/>
            <person name="Simakov O."/>
            <person name="Marletaz F."/>
            <person name="Cho S.-J."/>
            <person name="Edsinger-Gonzales E."/>
            <person name="Havlak P."/>
            <person name="Kuo D.-H."/>
            <person name="Larsson T."/>
            <person name="Lv J."/>
            <person name="Arendt D."/>
            <person name="Savage R."/>
            <person name="Osoegawa K."/>
            <person name="de Jong P."/>
            <person name="Lindberg D.R."/>
            <person name="Seaver E.C."/>
            <person name="Weisblat D.A."/>
            <person name="Putnam N.H."/>
            <person name="Grigoriev I.V."/>
            <person name="Rokhsar D.S."/>
        </authorList>
    </citation>
    <scope>NUCLEOTIDE SEQUENCE</scope>
    <source>
        <strain evidence="8">I ESC-2004</strain>
    </source>
</reference>
<keyword evidence="8" id="KW-1185">Reference proteome</keyword>
<dbReference type="AlphaFoldDB" id="R7TP49"/>
<proteinExistence type="predicted"/>
<dbReference type="Pfam" id="PF00335">
    <property type="entry name" value="Tetraspanin"/>
    <property type="match status" value="1"/>
</dbReference>
<feature type="transmembrane region" description="Helical" evidence="5">
    <location>
        <begin position="64"/>
        <end position="89"/>
    </location>
</feature>
<dbReference type="OrthoDB" id="10033535at2759"/>
<protein>
    <recommendedName>
        <fullName evidence="9">Tetraspanin</fullName>
    </recommendedName>
</protein>
<evidence type="ECO:0000313" key="6">
    <source>
        <dbReference type="EMBL" id="ELT92805.1"/>
    </source>
</evidence>
<name>R7TP49_CAPTE</name>
<feature type="transmembrane region" description="Helical" evidence="5">
    <location>
        <begin position="12"/>
        <end position="33"/>
    </location>
</feature>
<evidence type="ECO:0000256" key="4">
    <source>
        <dbReference type="ARBA" id="ARBA00023136"/>
    </source>
</evidence>
<evidence type="ECO:0000313" key="8">
    <source>
        <dbReference type="Proteomes" id="UP000014760"/>
    </source>
</evidence>
<organism evidence="6">
    <name type="scientific">Capitella teleta</name>
    <name type="common">Polychaete worm</name>
    <dbReference type="NCBI Taxonomy" id="283909"/>
    <lineage>
        <taxon>Eukaryota</taxon>
        <taxon>Metazoa</taxon>
        <taxon>Spiralia</taxon>
        <taxon>Lophotrochozoa</taxon>
        <taxon>Annelida</taxon>
        <taxon>Polychaeta</taxon>
        <taxon>Sedentaria</taxon>
        <taxon>Scolecida</taxon>
        <taxon>Capitellidae</taxon>
        <taxon>Capitella</taxon>
    </lineage>
</organism>
<keyword evidence="2 5" id="KW-0812">Transmembrane</keyword>
<evidence type="ECO:0008006" key="9">
    <source>
        <dbReference type="Google" id="ProtNLM"/>
    </source>
</evidence>
<evidence type="ECO:0000256" key="3">
    <source>
        <dbReference type="ARBA" id="ARBA00022989"/>
    </source>
</evidence>
<keyword evidence="4 5" id="KW-0472">Membrane</keyword>
<dbReference type="SUPFAM" id="SSF48652">
    <property type="entry name" value="Tetraspanin"/>
    <property type="match status" value="1"/>
</dbReference>
<evidence type="ECO:0000256" key="1">
    <source>
        <dbReference type="ARBA" id="ARBA00004141"/>
    </source>
</evidence>
<dbReference type="Proteomes" id="UP000014760">
    <property type="component" value="Unassembled WGS sequence"/>
</dbReference>
<keyword evidence="3 5" id="KW-1133">Transmembrane helix</keyword>
<accession>R7TP49</accession>
<dbReference type="EMBL" id="AMQN01002774">
    <property type="status" value="NOT_ANNOTATED_CDS"/>
    <property type="molecule type" value="Genomic_DNA"/>
</dbReference>
<reference evidence="7" key="3">
    <citation type="submission" date="2015-06" db="UniProtKB">
        <authorList>
            <consortium name="EnsemblMetazoa"/>
        </authorList>
    </citation>
    <scope>IDENTIFICATION</scope>
</reference>
<sequence>MAVRCTNYLNCTVTGFNFGYLTVAIAIVGISFLRRISAEPIKYSLRILNIVTGQAEEWQLPFQLYLYASFIPAGVSVVALLLAFTWVACMRPLVYPNWKANLFCKESTSVLFVLLMIGYTAALFPGPLQGLKFSDILRNNSAIDEFKDGMVEAIRNEEYYMDIDNVSPIGDFTPTEFGEAVDYLQRKYKCCGMRRWTDYTAYHLKPNFMVRYEIPLPFSCCVEFDTADNQTTEKIDWGKCSHLVDGFYYNASCSEHVIEQCKNGYYILDGAGFSAATIGVIAVVFSCTFATMNLVLHHRAEKMRADGGGIQLKRRGDRRA</sequence>
<evidence type="ECO:0000313" key="7">
    <source>
        <dbReference type="EnsemblMetazoa" id="CapteP228059"/>
    </source>
</evidence>
<comment type="subcellular location">
    <subcellularLocation>
        <location evidence="1">Membrane</location>
        <topology evidence="1">Multi-pass membrane protein</topology>
    </subcellularLocation>
</comment>
<dbReference type="HOGENOM" id="CLU_869437_0_0_1"/>
<dbReference type="GO" id="GO:0016020">
    <property type="term" value="C:membrane"/>
    <property type="evidence" value="ECO:0007669"/>
    <property type="project" value="UniProtKB-SubCell"/>
</dbReference>
<evidence type="ECO:0000256" key="2">
    <source>
        <dbReference type="ARBA" id="ARBA00022692"/>
    </source>
</evidence>
<dbReference type="InterPro" id="IPR008952">
    <property type="entry name" value="Tetraspanin_EC2_sf"/>
</dbReference>
<evidence type="ECO:0000256" key="5">
    <source>
        <dbReference type="SAM" id="Phobius"/>
    </source>
</evidence>
<feature type="transmembrane region" description="Helical" evidence="5">
    <location>
        <begin position="110"/>
        <end position="128"/>
    </location>
</feature>
<feature type="transmembrane region" description="Helical" evidence="5">
    <location>
        <begin position="273"/>
        <end position="296"/>
    </location>
</feature>
<dbReference type="Gene3D" id="1.10.1450.10">
    <property type="entry name" value="Tetraspanin"/>
    <property type="match status" value="1"/>
</dbReference>
<dbReference type="EMBL" id="KB310004">
    <property type="protein sequence ID" value="ELT92805.1"/>
    <property type="molecule type" value="Genomic_DNA"/>
</dbReference>
<dbReference type="EnsemblMetazoa" id="CapteT228059">
    <property type="protein sequence ID" value="CapteP228059"/>
    <property type="gene ID" value="CapteG228059"/>
</dbReference>